<reference evidence="2" key="1">
    <citation type="submission" date="2018-06" db="EMBL/GenBank/DDBJ databases">
        <authorList>
            <person name="Zhirakovskaya E."/>
        </authorList>
    </citation>
    <scope>NUCLEOTIDE SEQUENCE</scope>
</reference>
<dbReference type="Pfam" id="PF00702">
    <property type="entry name" value="Hydrolase"/>
    <property type="match status" value="1"/>
</dbReference>
<dbReference type="SUPFAM" id="SSF56784">
    <property type="entry name" value="HAD-like"/>
    <property type="match status" value="1"/>
</dbReference>
<organism evidence="2">
    <name type="scientific">hydrothermal vent metagenome</name>
    <dbReference type="NCBI Taxonomy" id="652676"/>
    <lineage>
        <taxon>unclassified sequences</taxon>
        <taxon>metagenomes</taxon>
        <taxon>ecological metagenomes</taxon>
    </lineage>
</organism>
<dbReference type="InterPro" id="IPR023214">
    <property type="entry name" value="HAD_sf"/>
</dbReference>
<name>A0A3B1C4L1_9ZZZZ</name>
<dbReference type="PANTHER" id="PTHR43316">
    <property type="entry name" value="HYDROLASE, HALOACID DELAHOGENASE-RELATED"/>
    <property type="match status" value="1"/>
</dbReference>
<dbReference type="EMBL" id="UOGD01000123">
    <property type="protein sequence ID" value="VAX18974.1"/>
    <property type="molecule type" value="Genomic_DNA"/>
</dbReference>
<dbReference type="AlphaFoldDB" id="A0A3B1C4L1"/>
<dbReference type="InterPro" id="IPR051540">
    <property type="entry name" value="S-2-haloacid_dehalogenase"/>
</dbReference>
<dbReference type="InterPro" id="IPR036412">
    <property type="entry name" value="HAD-like_sf"/>
</dbReference>
<dbReference type="SFLD" id="SFLDS00003">
    <property type="entry name" value="Haloacid_Dehalogenase"/>
    <property type="match status" value="1"/>
</dbReference>
<dbReference type="GO" id="GO:0016787">
    <property type="term" value="F:hydrolase activity"/>
    <property type="evidence" value="ECO:0007669"/>
    <property type="project" value="UniProtKB-KW"/>
</dbReference>
<evidence type="ECO:0000313" key="2">
    <source>
        <dbReference type="EMBL" id="VAX18974.1"/>
    </source>
</evidence>
<evidence type="ECO:0000256" key="1">
    <source>
        <dbReference type="ARBA" id="ARBA00022801"/>
    </source>
</evidence>
<dbReference type="NCBIfam" id="TIGR01549">
    <property type="entry name" value="HAD-SF-IA-v1"/>
    <property type="match status" value="1"/>
</dbReference>
<protein>
    <submittedName>
        <fullName evidence="2">Uncharacterized protein</fullName>
    </submittedName>
</protein>
<dbReference type="PANTHER" id="PTHR43316:SF3">
    <property type="entry name" value="HALOACID DEHALOGENASE, TYPE II (AFU_ORTHOLOGUE AFUA_2G07750)-RELATED"/>
    <property type="match status" value="1"/>
</dbReference>
<proteinExistence type="predicted"/>
<keyword evidence="1" id="KW-0378">Hydrolase</keyword>
<dbReference type="InterPro" id="IPR006439">
    <property type="entry name" value="HAD-SF_hydro_IA"/>
</dbReference>
<dbReference type="Gene3D" id="1.10.150.400">
    <property type="match status" value="1"/>
</dbReference>
<dbReference type="Gene3D" id="3.40.50.1000">
    <property type="entry name" value="HAD superfamily/HAD-like"/>
    <property type="match status" value="1"/>
</dbReference>
<accession>A0A3B1C4L1</accession>
<dbReference type="SFLD" id="SFLDG01129">
    <property type="entry name" value="C1.5:_HAD__Beta-PGM__Phosphata"/>
    <property type="match status" value="1"/>
</dbReference>
<gene>
    <name evidence="2" type="ORF">MNBD_IGNAVI01-533</name>
</gene>
<sequence>MIKAITFDLWDTVFIDDSDEPKRKAAGKPTKAIERRQLVKQFVDKHQQVPQEIVNAAYDAQDAAFRKAWHDLQITWSVKERLEIVLKGIGATLPEDELAELVRLHEEMELEFRPDFVPGVHEAIKTLSEKYKLGVISDAIFSPGRSLRKLLEDEGLLQYFSTFVFSDEVGCSKPHVCVFNAAKKGLGVEFNEIVHIGDREHNDILGPEKMGMKSILCLAALDRGSNRNRADAYFENYSELPNLIKNLKD</sequence>